<evidence type="ECO:0000313" key="2">
    <source>
        <dbReference type="Proteomes" id="UP000634647"/>
    </source>
</evidence>
<accession>A0AAN4UTA1</accession>
<protein>
    <submittedName>
        <fullName evidence="1">Uncharacterized protein</fullName>
    </submittedName>
</protein>
<reference evidence="1" key="2">
    <citation type="submission" date="2023-06" db="EMBL/GenBank/DDBJ databases">
        <authorList>
            <person name="Sun Q."/>
            <person name="Zhou Y."/>
        </authorList>
    </citation>
    <scope>NUCLEOTIDE SEQUENCE</scope>
    <source>
        <strain evidence="1">CGMCC 1.10859</strain>
    </source>
</reference>
<proteinExistence type="predicted"/>
<sequence>MDSYGDDYLPAFLRIEAELQKLADAESARDRARQIAARAGRATRVVHQIQF</sequence>
<organism evidence="1 2">
    <name type="scientific">Allgaiera indica</name>
    <dbReference type="NCBI Taxonomy" id="765699"/>
    <lineage>
        <taxon>Bacteria</taxon>
        <taxon>Pseudomonadati</taxon>
        <taxon>Pseudomonadota</taxon>
        <taxon>Alphaproteobacteria</taxon>
        <taxon>Rhodobacterales</taxon>
        <taxon>Paracoccaceae</taxon>
        <taxon>Allgaiera</taxon>
    </lineage>
</organism>
<dbReference type="AlphaFoldDB" id="A0AAN4UTA1"/>
<reference evidence="1" key="1">
    <citation type="journal article" date="2014" name="Int. J. Syst. Evol. Microbiol.">
        <title>Complete genome sequence of Corynebacterium casei LMG S-19264T (=DSM 44701T), isolated from a smear-ripened cheese.</title>
        <authorList>
            <consortium name="US DOE Joint Genome Institute (JGI-PGF)"/>
            <person name="Walter F."/>
            <person name="Albersmeier A."/>
            <person name="Kalinowski J."/>
            <person name="Ruckert C."/>
        </authorList>
    </citation>
    <scope>NUCLEOTIDE SEQUENCE</scope>
    <source>
        <strain evidence="1">CGMCC 1.10859</strain>
    </source>
</reference>
<gene>
    <name evidence="1" type="ORF">GCM10008024_28230</name>
</gene>
<comment type="caution">
    <text evidence="1">The sequence shown here is derived from an EMBL/GenBank/DDBJ whole genome shotgun (WGS) entry which is preliminary data.</text>
</comment>
<dbReference type="RefSeq" id="WP_160169157.1">
    <property type="nucleotide sequence ID" value="NZ_BNAB01000013.1"/>
</dbReference>
<dbReference type="EMBL" id="BNAB01000013">
    <property type="protein sequence ID" value="GHE03726.1"/>
    <property type="molecule type" value="Genomic_DNA"/>
</dbReference>
<dbReference type="Proteomes" id="UP000634647">
    <property type="component" value="Unassembled WGS sequence"/>
</dbReference>
<evidence type="ECO:0000313" key="1">
    <source>
        <dbReference type="EMBL" id="GHE03726.1"/>
    </source>
</evidence>
<name>A0AAN4UTA1_9RHOB</name>